<comment type="caution">
    <text evidence="1">The sequence shown here is derived from an EMBL/GenBank/DDBJ whole genome shotgun (WGS) entry which is preliminary data.</text>
</comment>
<accession>A0ACB6ZVD0</accession>
<dbReference type="Proteomes" id="UP000886501">
    <property type="component" value="Unassembled WGS sequence"/>
</dbReference>
<name>A0ACB6ZVD0_THEGA</name>
<dbReference type="EMBL" id="MU117963">
    <property type="protein sequence ID" value="KAF9653770.1"/>
    <property type="molecule type" value="Genomic_DNA"/>
</dbReference>
<gene>
    <name evidence="1" type="ORF">BDM02DRAFT_3125690</name>
</gene>
<sequence>MSDLPGFLSRSVVRGELLRLCDPFSDEAAQAFLRSENVEWALDNTFKDTKIEFEDLDGLSWPKKHMPPQEDPKYPHLEALFGPGEPSIPTTIYENDWISVPSSPTCCQCGFDRSACQLHPRKLSRSRRTSEISLTFPQVEVPDPFTFIPIPSGWEEESELQKRAQMGESIMRPPSAKRVETQSRPFRLLELPLEEGDVLLSIGPPPGLPPPRSGFQPLEVILFPARV</sequence>
<proteinExistence type="predicted"/>
<organism evidence="1 2">
    <name type="scientific">Thelephora ganbajun</name>
    <name type="common">Ganba fungus</name>
    <dbReference type="NCBI Taxonomy" id="370292"/>
    <lineage>
        <taxon>Eukaryota</taxon>
        <taxon>Fungi</taxon>
        <taxon>Dikarya</taxon>
        <taxon>Basidiomycota</taxon>
        <taxon>Agaricomycotina</taxon>
        <taxon>Agaricomycetes</taxon>
        <taxon>Thelephorales</taxon>
        <taxon>Thelephoraceae</taxon>
        <taxon>Thelephora</taxon>
    </lineage>
</organism>
<evidence type="ECO:0000313" key="1">
    <source>
        <dbReference type="EMBL" id="KAF9653770.1"/>
    </source>
</evidence>
<reference evidence="1" key="1">
    <citation type="submission" date="2019-10" db="EMBL/GenBank/DDBJ databases">
        <authorList>
            <consortium name="DOE Joint Genome Institute"/>
            <person name="Kuo A."/>
            <person name="Miyauchi S."/>
            <person name="Kiss E."/>
            <person name="Drula E."/>
            <person name="Kohler A."/>
            <person name="Sanchez-Garcia M."/>
            <person name="Andreopoulos B."/>
            <person name="Barry K.W."/>
            <person name="Bonito G."/>
            <person name="Buee M."/>
            <person name="Carver A."/>
            <person name="Chen C."/>
            <person name="Cichocki N."/>
            <person name="Clum A."/>
            <person name="Culley D."/>
            <person name="Crous P.W."/>
            <person name="Fauchery L."/>
            <person name="Girlanda M."/>
            <person name="Hayes R."/>
            <person name="Keri Z."/>
            <person name="Labutti K."/>
            <person name="Lipzen A."/>
            <person name="Lombard V."/>
            <person name="Magnuson J."/>
            <person name="Maillard F."/>
            <person name="Morin E."/>
            <person name="Murat C."/>
            <person name="Nolan M."/>
            <person name="Ohm R."/>
            <person name="Pangilinan J."/>
            <person name="Pereira M."/>
            <person name="Perotto S."/>
            <person name="Peter M."/>
            <person name="Riley R."/>
            <person name="Sitrit Y."/>
            <person name="Stielow B."/>
            <person name="Szollosi G."/>
            <person name="Zifcakova L."/>
            <person name="Stursova M."/>
            <person name="Spatafora J.W."/>
            <person name="Tedersoo L."/>
            <person name="Vaario L.-M."/>
            <person name="Yamada A."/>
            <person name="Yan M."/>
            <person name="Wang P."/>
            <person name="Xu J."/>
            <person name="Bruns T."/>
            <person name="Baldrian P."/>
            <person name="Vilgalys R."/>
            <person name="Henrissat B."/>
            <person name="Grigoriev I.V."/>
            <person name="Hibbett D."/>
            <person name="Nagy L.G."/>
            <person name="Martin F.M."/>
        </authorList>
    </citation>
    <scope>NUCLEOTIDE SEQUENCE</scope>
    <source>
        <strain evidence="1">P2</strain>
    </source>
</reference>
<evidence type="ECO:0000313" key="2">
    <source>
        <dbReference type="Proteomes" id="UP000886501"/>
    </source>
</evidence>
<reference evidence="1" key="2">
    <citation type="journal article" date="2020" name="Nat. Commun.">
        <title>Large-scale genome sequencing of mycorrhizal fungi provides insights into the early evolution of symbiotic traits.</title>
        <authorList>
            <person name="Miyauchi S."/>
            <person name="Kiss E."/>
            <person name="Kuo A."/>
            <person name="Drula E."/>
            <person name="Kohler A."/>
            <person name="Sanchez-Garcia M."/>
            <person name="Morin E."/>
            <person name="Andreopoulos B."/>
            <person name="Barry K.W."/>
            <person name="Bonito G."/>
            <person name="Buee M."/>
            <person name="Carver A."/>
            <person name="Chen C."/>
            <person name="Cichocki N."/>
            <person name="Clum A."/>
            <person name="Culley D."/>
            <person name="Crous P.W."/>
            <person name="Fauchery L."/>
            <person name="Girlanda M."/>
            <person name="Hayes R.D."/>
            <person name="Keri Z."/>
            <person name="LaButti K."/>
            <person name="Lipzen A."/>
            <person name="Lombard V."/>
            <person name="Magnuson J."/>
            <person name="Maillard F."/>
            <person name="Murat C."/>
            <person name="Nolan M."/>
            <person name="Ohm R.A."/>
            <person name="Pangilinan J."/>
            <person name="Pereira M.F."/>
            <person name="Perotto S."/>
            <person name="Peter M."/>
            <person name="Pfister S."/>
            <person name="Riley R."/>
            <person name="Sitrit Y."/>
            <person name="Stielow J.B."/>
            <person name="Szollosi G."/>
            <person name="Zifcakova L."/>
            <person name="Stursova M."/>
            <person name="Spatafora J.W."/>
            <person name="Tedersoo L."/>
            <person name="Vaario L.M."/>
            <person name="Yamada A."/>
            <person name="Yan M."/>
            <person name="Wang P."/>
            <person name="Xu J."/>
            <person name="Bruns T."/>
            <person name="Baldrian P."/>
            <person name="Vilgalys R."/>
            <person name="Dunand C."/>
            <person name="Henrissat B."/>
            <person name="Grigoriev I.V."/>
            <person name="Hibbett D."/>
            <person name="Nagy L.G."/>
            <person name="Martin F.M."/>
        </authorList>
    </citation>
    <scope>NUCLEOTIDE SEQUENCE</scope>
    <source>
        <strain evidence="1">P2</strain>
    </source>
</reference>
<protein>
    <submittedName>
        <fullName evidence="1">Uncharacterized protein</fullName>
    </submittedName>
</protein>
<keyword evidence="2" id="KW-1185">Reference proteome</keyword>